<keyword evidence="10" id="KW-0482">Metalloprotease</keyword>
<proteinExistence type="inferred from homology"/>
<evidence type="ECO:0000259" key="15">
    <source>
        <dbReference type="Pfam" id="PF00675"/>
    </source>
</evidence>
<dbReference type="GO" id="GO:0008233">
    <property type="term" value="F:peptidase activity"/>
    <property type="evidence" value="ECO:0007669"/>
    <property type="project" value="UniProtKB-KW"/>
</dbReference>
<evidence type="ECO:0000256" key="13">
    <source>
        <dbReference type="ARBA" id="ARBA00033450"/>
    </source>
</evidence>
<dbReference type="Pfam" id="PF22456">
    <property type="entry name" value="PqqF-like_C_4"/>
    <property type="match status" value="1"/>
</dbReference>
<dbReference type="EC" id="3.4.24.55" evidence="4"/>
<evidence type="ECO:0000256" key="5">
    <source>
        <dbReference type="ARBA" id="ARBA00017565"/>
    </source>
</evidence>
<evidence type="ECO:0000256" key="14">
    <source>
        <dbReference type="RuleBase" id="RU004447"/>
    </source>
</evidence>
<dbReference type="InterPro" id="IPR032632">
    <property type="entry name" value="Peptidase_M16_M"/>
</dbReference>
<dbReference type="InterPro" id="IPR050626">
    <property type="entry name" value="Peptidase_M16"/>
</dbReference>
<dbReference type="InterPro" id="IPR001431">
    <property type="entry name" value="Pept_M16_Zn_BS"/>
</dbReference>
<dbReference type="InterPro" id="IPR007863">
    <property type="entry name" value="Peptidase_M16_C"/>
</dbReference>
<comment type="function">
    <text evidence="2">Endopeptidase that degrades small peptides of less than 7 kDa, such as glucagon and insulin.</text>
</comment>
<evidence type="ECO:0000256" key="10">
    <source>
        <dbReference type="ARBA" id="ARBA00023049"/>
    </source>
</evidence>
<dbReference type="Pfam" id="PF00675">
    <property type="entry name" value="Peptidase_M16"/>
    <property type="match status" value="1"/>
</dbReference>
<feature type="domain" description="Peptidase M16 middle/third" evidence="17">
    <location>
        <begin position="391"/>
        <end position="675"/>
    </location>
</feature>
<dbReference type="RefSeq" id="WP_338267683.1">
    <property type="nucleotide sequence ID" value="NZ_AP027271.1"/>
</dbReference>
<evidence type="ECO:0000256" key="12">
    <source>
        <dbReference type="ARBA" id="ARBA00031184"/>
    </source>
</evidence>
<dbReference type="PROSITE" id="PS00143">
    <property type="entry name" value="INSULINASE"/>
    <property type="match status" value="1"/>
</dbReference>
<evidence type="ECO:0000256" key="4">
    <source>
        <dbReference type="ARBA" id="ARBA00012449"/>
    </source>
</evidence>
<dbReference type="PANTHER" id="PTHR43690">
    <property type="entry name" value="NARDILYSIN"/>
    <property type="match status" value="1"/>
</dbReference>
<feature type="domain" description="Peptidase M16 C-terminal" evidence="16">
    <location>
        <begin position="208"/>
        <end position="378"/>
    </location>
</feature>
<gene>
    <name evidence="19" type="primary">ptrA</name>
    <name evidence="19" type="ORF">MACH16_20370</name>
</gene>
<dbReference type="PANTHER" id="PTHR43690:SF18">
    <property type="entry name" value="INSULIN-DEGRADING ENZYME-RELATED"/>
    <property type="match status" value="1"/>
</dbReference>
<evidence type="ECO:0000313" key="19">
    <source>
        <dbReference type="EMBL" id="BDX03289.1"/>
    </source>
</evidence>
<name>A0ABM8FGY4_9GAMM</name>
<evidence type="ECO:0000256" key="9">
    <source>
        <dbReference type="ARBA" id="ARBA00022833"/>
    </source>
</evidence>
<evidence type="ECO:0000256" key="8">
    <source>
        <dbReference type="ARBA" id="ARBA00022801"/>
    </source>
</evidence>
<dbReference type="SUPFAM" id="SSF63411">
    <property type="entry name" value="LuxS/MPP-like metallohydrolase"/>
    <property type="match status" value="4"/>
</dbReference>
<keyword evidence="8" id="KW-0378">Hydrolase</keyword>
<dbReference type="Pfam" id="PF16187">
    <property type="entry name" value="Peptidase_M16_M"/>
    <property type="match status" value="1"/>
</dbReference>
<evidence type="ECO:0000313" key="20">
    <source>
        <dbReference type="Proteomes" id="UP001307608"/>
    </source>
</evidence>
<evidence type="ECO:0000256" key="11">
    <source>
        <dbReference type="ARBA" id="ARBA00029597"/>
    </source>
</evidence>
<accession>A0ABM8FGY4</accession>
<keyword evidence="7" id="KW-0479">Metal-binding</keyword>
<evidence type="ECO:0000256" key="7">
    <source>
        <dbReference type="ARBA" id="ARBA00022723"/>
    </source>
</evidence>
<keyword evidence="6 19" id="KW-0645">Protease</keyword>
<dbReference type="Pfam" id="PF05193">
    <property type="entry name" value="Peptidase_M16_C"/>
    <property type="match status" value="1"/>
</dbReference>
<organism evidence="19 20">
    <name type="scientific">Marinomonas pontica</name>
    <dbReference type="NCBI Taxonomy" id="264739"/>
    <lineage>
        <taxon>Bacteria</taxon>
        <taxon>Pseudomonadati</taxon>
        <taxon>Pseudomonadota</taxon>
        <taxon>Gammaproteobacteria</taxon>
        <taxon>Oceanospirillales</taxon>
        <taxon>Oceanospirillaceae</taxon>
        <taxon>Marinomonas</taxon>
    </lineage>
</organism>
<evidence type="ECO:0000256" key="1">
    <source>
        <dbReference type="ARBA" id="ARBA00001947"/>
    </source>
</evidence>
<comment type="similarity">
    <text evidence="3 14">Belongs to the peptidase M16 family.</text>
</comment>
<dbReference type="Proteomes" id="UP001307608">
    <property type="component" value="Chromosome"/>
</dbReference>
<dbReference type="Gene3D" id="3.30.830.10">
    <property type="entry name" value="Metalloenzyme, LuxS/M16 peptidase-like"/>
    <property type="match status" value="4"/>
</dbReference>
<evidence type="ECO:0000259" key="16">
    <source>
        <dbReference type="Pfam" id="PF05193"/>
    </source>
</evidence>
<dbReference type="GO" id="GO:0006508">
    <property type="term" value="P:proteolysis"/>
    <property type="evidence" value="ECO:0007669"/>
    <property type="project" value="UniProtKB-KW"/>
</dbReference>
<dbReference type="InterPro" id="IPR054734">
    <property type="entry name" value="PqqF-like_C_4"/>
</dbReference>
<protein>
    <recommendedName>
        <fullName evidence="5">Protease 3</fullName>
        <ecNumber evidence="4">3.4.24.55</ecNumber>
    </recommendedName>
    <alternativeName>
        <fullName evidence="13">Pitrilysin</fullName>
    </alternativeName>
    <alternativeName>
        <fullName evidence="12">Protease III</fullName>
    </alternativeName>
    <alternativeName>
        <fullName evidence="11">Protease pi</fullName>
    </alternativeName>
</protein>
<feature type="domain" description="Peptidase M16 N-terminal" evidence="15">
    <location>
        <begin position="47"/>
        <end position="181"/>
    </location>
</feature>
<evidence type="ECO:0000259" key="18">
    <source>
        <dbReference type="Pfam" id="PF22456"/>
    </source>
</evidence>
<reference evidence="19 20" key="1">
    <citation type="submission" date="2023-01" db="EMBL/GenBank/DDBJ databases">
        <title>Complete genome sequence of Marinomonas pontica strain 200518_36.</title>
        <authorList>
            <person name="Ueki S."/>
            <person name="Gajardo G."/>
            <person name="Maruyama F."/>
        </authorList>
    </citation>
    <scope>NUCLEOTIDE SEQUENCE [LARGE SCALE GENOMIC DNA]</scope>
    <source>
        <strain evidence="19 20">200518_36</strain>
    </source>
</reference>
<keyword evidence="9" id="KW-0862">Zinc</keyword>
<evidence type="ECO:0000256" key="2">
    <source>
        <dbReference type="ARBA" id="ARBA00002184"/>
    </source>
</evidence>
<dbReference type="EMBL" id="AP027271">
    <property type="protein sequence ID" value="BDX03289.1"/>
    <property type="molecule type" value="Genomic_DNA"/>
</dbReference>
<keyword evidence="20" id="KW-1185">Reference proteome</keyword>
<comment type="cofactor">
    <cofactor evidence="1">
        <name>Zn(2+)</name>
        <dbReference type="ChEBI" id="CHEBI:29105"/>
    </cofactor>
</comment>
<dbReference type="InterPro" id="IPR011249">
    <property type="entry name" value="Metalloenz_LuxS/M16"/>
</dbReference>
<evidence type="ECO:0000256" key="6">
    <source>
        <dbReference type="ARBA" id="ARBA00022670"/>
    </source>
</evidence>
<evidence type="ECO:0000259" key="17">
    <source>
        <dbReference type="Pfam" id="PF16187"/>
    </source>
</evidence>
<sequence>MSTHADNTHPTKDNTNTMINSPILTIQNKSTSDKNSYHLITLPNHLKVLLVSDPQAERYSASLSVKVGSFQDPKNQQGLAHFLEHMLFLGTEKFPEPGNYQSYINTHGGSHNAYTSTDTTNYYFDITPSAYEGALDRFSQFFISPLFSDELAQREKNAVDAEYKAKLKDENRRNNQALKTLINPDHPYSRFTVGSLETLKDRPGSPLRKQLLTLYKNNYYAENMALVLVANLPYSQLAALAKDYFSGISNHHTPHNDHLPELINSNKTKLQFVRSLIDNNTLNLYYQIDAQGNNYKTQPSRYLSYILGNENKGSLYASLKSEGLISGLSAGISTDYGNHAFFQLKIRLTNDGLTQIETVARRTFATISLLKSSPVNPLYLQEGLKLSQLMFNHQNYVDPQNLARTLSAKMLNVPTEDILSSFRLETAASDQQVQTLLQQLNPDKLLIQLVTDKTFPESWTKKTPTWQIEPWYNSEYSNNNISQSLANIINLSVKNTHVSLPEKNPFIPESLAIVTEQDTEPKIIFEKKGITYWNKSDPSFAKPTAMNFLAIRFDHAADTAKRTLLNRLWTRLFNDSISELTYAPYIAGLGYSFYPHSNGVTLRTSGYSDKQNNYEIWLIDQLFLFRPTLERFNLAKKQLETDLNNQKSRQAYNNANSALNILITKNSFTTEQLKEALDSLTLQDLQAFTKQAREKFDIVGYSTGNTTKEQSIQLAQSIFLRFKDRLISRKPLEIETKPLTPQGRHHYQFPSTSDDCAVLYALIDTSSQTKNKAITEKAYFSILRTLISSPFYQELRTDQQLGYIVGVQDLSTRNTPILGLLVQSPNNDTSTIINAMEDFLTEQRERLPNVSTSEFDNAKKALLQQLRREAKNLSDNAIEEWHQIAKPTSPDFQTKEDWIHHVEKIQREDFLEFIKRKLQSKDTAKIIIHNQTFPTTLTEQQSWKETTPTSNNL</sequence>
<feature type="domain" description="Coenzyme PQQ synthesis protein F-like C-terminal lobe" evidence="18">
    <location>
        <begin position="783"/>
        <end position="881"/>
    </location>
</feature>
<dbReference type="InterPro" id="IPR011765">
    <property type="entry name" value="Pept_M16_N"/>
</dbReference>
<evidence type="ECO:0000256" key="3">
    <source>
        <dbReference type="ARBA" id="ARBA00007261"/>
    </source>
</evidence>